<name>A0A4C1TH67_EUMVA</name>
<feature type="domain" description="C2H2-type" evidence="8">
    <location>
        <begin position="302"/>
        <end position="329"/>
    </location>
</feature>
<dbReference type="GO" id="GO:0008270">
    <property type="term" value="F:zinc ion binding"/>
    <property type="evidence" value="ECO:0007669"/>
    <property type="project" value="UniProtKB-KW"/>
</dbReference>
<reference evidence="9 10" key="1">
    <citation type="journal article" date="2019" name="Commun. Biol.">
        <title>The bagworm genome reveals a unique fibroin gene that provides high tensile strength.</title>
        <authorList>
            <person name="Kono N."/>
            <person name="Nakamura H."/>
            <person name="Ohtoshi R."/>
            <person name="Tomita M."/>
            <person name="Numata K."/>
            <person name="Arakawa K."/>
        </authorList>
    </citation>
    <scope>NUCLEOTIDE SEQUENCE [LARGE SCALE GENOMIC DNA]</scope>
</reference>
<dbReference type="GO" id="GO:0005634">
    <property type="term" value="C:nucleus"/>
    <property type="evidence" value="ECO:0007669"/>
    <property type="project" value="UniProtKB-SubCell"/>
</dbReference>
<evidence type="ECO:0000256" key="5">
    <source>
        <dbReference type="ARBA" id="ARBA00022833"/>
    </source>
</evidence>
<feature type="domain" description="C2H2-type" evidence="8">
    <location>
        <begin position="274"/>
        <end position="301"/>
    </location>
</feature>
<dbReference type="EMBL" id="BGZK01000058">
    <property type="protein sequence ID" value="GBP13546.1"/>
    <property type="molecule type" value="Genomic_DNA"/>
</dbReference>
<evidence type="ECO:0000256" key="1">
    <source>
        <dbReference type="ARBA" id="ARBA00004123"/>
    </source>
</evidence>
<dbReference type="InterPro" id="IPR013087">
    <property type="entry name" value="Znf_C2H2_type"/>
</dbReference>
<dbReference type="Pfam" id="PF12874">
    <property type="entry name" value="zf-met"/>
    <property type="match status" value="1"/>
</dbReference>
<dbReference type="PANTHER" id="PTHR24394">
    <property type="entry name" value="ZINC FINGER PROTEIN"/>
    <property type="match status" value="1"/>
</dbReference>
<evidence type="ECO:0000313" key="10">
    <source>
        <dbReference type="Proteomes" id="UP000299102"/>
    </source>
</evidence>
<dbReference type="SMART" id="SM00355">
    <property type="entry name" value="ZnF_C2H2"/>
    <property type="match status" value="3"/>
</dbReference>
<evidence type="ECO:0000256" key="7">
    <source>
        <dbReference type="PROSITE-ProRule" id="PRU00042"/>
    </source>
</evidence>
<keyword evidence="2" id="KW-0479">Metal-binding</keyword>
<dbReference type="PROSITE" id="PS00028">
    <property type="entry name" value="ZINC_FINGER_C2H2_1"/>
    <property type="match status" value="2"/>
</dbReference>
<proteinExistence type="predicted"/>
<evidence type="ECO:0000313" key="9">
    <source>
        <dbReference type="EMBL" id="GBP13546.1"/>
    </source>
</evidence>
<keyword evidence="6" id="KW-0539">Nucleus</keyword>
<dbReference type="PANTHER" id="PTHR24394:SF29">
    <property type="entry name" value="MYONEURIN"/>
    <property type="match status" value="1"/>
</dbReference>
<dbReference type="InterPro" id="IPR036236">
    <property type="entry name" value="Znf_C2H2_sf"/>
</dbReference>
<keyword evidence="3" id="KW-0677">Repeat</keyword>
<dbReference type="PROSITE" id="PS50157">
    <property type="entry name" value="ZINC_FINGER_C2H2_2"/>
    <property type="match status" value="3"/>
</dbReference>
<feature type="domain" description="C2H2-type" evidence="8">
    <location>
        <begin position="367"/>
        <end position="394"/>
    </location>
</feature>
<evidence type="ECO:0000256" key="2">
    <source>
        <dbReference type="ARBA" id="ARBA00022723"/>
    </source>
</evidence>
<gene>
    <name evidence="9" type="primary">ZNF432</name>
    <name evidence="9" type="ORF">EVAR_6896_1</name>
</gene>
<evidence type="ECO:0000259" key="8">
    <source>
        <dbReference type="PROSITE" id="PS50157"/>
    </source>
</evidence>
<dbReference type="Gene3D" id="3.30.160.60">
    <property type="entry name" value="Classic Zinc Finger"/>
    <property type="match status" value="2"/>
</dbReference>
<dbReference type="SUPFAM" id="SSF57667">
    <property type="entry name" value="beta-beta-alpha zinc fingers"/>
    <property type="match status" value="2"/>
</dbReference>
<keyword evidence="4 7" id="KW-0863">Zinc-finger</keyword>
<sequence>MLTLPEKKHIKSCLKCKKCELWVKKCSRTDKKFRSLANVTKNTYICSLHFYGESGPTTDYPDPLSIQEFLKFYDMSTTKKRQSRKCYETLMLENEGIPKGDNGVSRWDGLQNMENGITKSTTEEFVEYLVGQKVQVKVEPEDYTEYTESTPSYSFNDCVKNTPKLDTELIKKEHDSGVYEFKCELEIESTVLQKPMLADSSLYAKEESKVLNESEPQEVKCELFYTGILQGKELALSNIIVNESQSFNVKEEKPSVNSSTYKSRILKRNKNTSYSCDACGRIFLMSVTLKIHRCKYITNKSFTCKICNSKFQFRNQLILHKVMHLTEEPYLEFQDSCERKADRDLYNIDIIKRLKPHATANDDGLACFCKICDAKFPDPIELALHEIKHAGTKPFRCNICDKRFVTLRRLILHKGEDTMYKCPCFVKPSTEIRNGTVRSRGLV</sequence>
<protein>
    <submittedName>
        <fullName evidence="9">Zinc finger protein 432</fullName>
    </submittedName>
</protein>
<dbReference type="Proteomes" id="UP000299102">
    <property type="component" value="Unassembled WGS sequence"/>
</dbReference>
<organism evidence="9 10">
    <name type="scientific">Eumeta variegata</name>
    <name type="common">Bagworm moth</name>
    <name type="synonym">Eumeta japonica</name>
    <dbReference type="NCBI Taxonomy" id="151549"/>
    <lineage>
        <taxon>Eukaryota</taxon>
        <taxon>Metazoa</taxon>
        <taxon>Ecdysozoa</taxon>
        <taxon>Arthropoda</taxon>
        <taxon>Hexapoda</taxon>
        <taxon>Insecta</taxon>
        <taxon>Pterygota</taxon>
        <taxon>Neoptera</taxon>
        <taxon>Endopterygota</taxon>
        <taxon>Lepidoptera</taxon>
        <taxon>Glossata</taxon>
        <taxon>Ditrysia</taxon>
        <taxon>Tineoidea</taxon>
        <taxon>Psychidae</taxon>
        <taxon>Oiketicinae</taxon>
        <taxon>Eumeta</taxon>
    </lineage>
</organism>
<keyword evidence="10" id="KW-1185">Reference proteome</keyword>
<evidence type="ECO:0000256" key="6">
    <source>
        <dbReference type="ARBA" id="ARBA00023242"/>
    </source>
</evidence>
<dbReference type="AlphaFoldDB" id="A0A4C1TH67"/>
<comment type="subcellular location">
    <subcellularLocation>
        <location evidence="1">Nucleus</location>
    </subcellularLocation>
</comment>
<comment type="caution">
    <text evidence="9">The sequence shown here is derived from an EMBL/GenBank/DDBJ whole genome shotgun (WGS) entry which is preliminary data.</text>
</comment>
<dbReference type="GO" id="GO:0000981">
    <property type="term" value="F:DNA-binding transcription factor activity, RNA polymerase II-specific"/>
    <property type="evidence" value="ECO:0007669"/>
    <property type="project" value="TreeGrafter"/>
</dbReference>
<evidence type="ECO:0000256" key="3">
    <source>
        <dbReference type="ARBA" id="ARBA00022737"/>
    </source>
</evidence>
<dbReference type="STRING" id="151549.A0A4C1TH67"/>
<dbReference type="OrthoDB" id="8121579at2759"/>
<keyword evidence="5" id="KW-0862">Zinc</keyword>
<evidence type="ECO:0000256" key="4">
    <source>
        <dbReference type="ARBA" id="ARBA00022771"/>
    </source>
</evidence>
<accession>A0A4C1TH67</accession>